<dbReference type="InterPro" id="IPR010055">
    <property type="entry name" value="T2SS_protein-GspJ"/>
</dbReference>
<dbReference type="Gene3D" id="3.10.610.10">
    <property type="entry name" value="GSPII I/J protein-like"/>
    <property type="match status" value="1"/>
</dbReference>
<evidence type="ECO:0000256" key="4">
    <source>
        <dbReference type="ARBA" id="ARBA00022475"/>
    </source>
</evidence>
<keyword evidence="7 10" id="KW-0812">Transmembrane</keyword>
<evidence type="ECO:0000256" key="9">
    <source>
        <dbReference type="ARBA" id="ARBA00023136"/>
    </source>
</evidence>
<dbReference type="Pfam" id="PF11612">
    <property type="entry name" value="T2SSJ"/>
    <property type="match status" value="1"/>
</dbReference>
<evidence type="ECO:0000313" key="12">
    <source>
        <dbReference type="Proteomes" id="UP000276254"/>
    </source>
</evidence>
<proteinExistence type="inferred from homology"/>
<evidence type="ECO:0000256" key="5">
    <source>
        <dbReference type="ARBA" id="ARBA00022481"/>
    </source>
</evidence>
<organism evidence="11 12">
    <name type="scientific">Sphingomonas paeninsulae</name>
    <dbReference type="NCBI Taxonomy" id="2319844"/>
    <lineage>
        <taxon>Bacteria</taxon>
        <taxon>Pseudomonadati</taxon>
        <taxon>Pseudomonadota</taxon>
        <taxon>Alphaproteobacteria</taxon>
        <taxon>Sphingomonadales</taxon>
        <taxon>Sphingomonadaceae</taxon>
        <taxon>Sphingomonas</taxon>
    </lineage>
</organism>
<protein>
    <recommendedName>
        <fullName evidence="3">Type II secretion system protein J</fullName>
    </recommendedName>
</protein>
<keyword evidence="5" id="KW-0488">Methylation</keyword>
<dbReference type="RefSeq" id="WP_121152301.1">
    <property type="nucleotide sequence ID" value="NZ_CP032829.1"/>
</dbReference>
<comment type="subcellular location">
    <subcellularLocation>
        <location evidence="1">Cell inner membrane</location>
        <topology evidence="1">Single-pass membrane protein</topology>
    </subcellularLocation>
</comment>
<gene>
    <name evidence="11" type="primary">gspJ</name>
    <name evidence="11" type="ORF">D3Y57_06460</name>
</gene>
<dbReference type="EMBL" id="CP032829">
    <property type="protein sequence ID" value="AYJ85676.1"/>
    <property type="molecule type" value="Genomic_DNA"/>
</dbReference>
<sequence>MTLPAAPQSAENGFTLVELMVSLFIFGLIAVAGVSLLTFSVRAQASASARLDDMAQDRRLSALLTSDLAQALPRISRALNGDPVRAFAGTDGSRDGLLMGYVRAGWSNPDSSARAGIQRVDIVLDKGRIERRAYPMTDGTMPATTILLADNVESVGLRYREKAGWRPAWDTSRLDQMPRAVELTIKRKAHAALLTAFLVGTAYP</sequence>
<dbReference type="Pfam" id="PF07963">
    <property type="entry name" value="N_methyl"/>
    <property type="match status" value="1"/>
</dbReference>
<feature type="transmembrane region" description="Helical" evidence="10">
    <location>
        <begin position="20"/>
        <end position="41"/>
    </location>
</feature>
<dbReference type="AlphaFoldDB" id="A0A494TIN6"/>
<dbReference type="OrthoDB" id="9794345at2"/>
<accession>A0A494TIN6</accession>
<dbReference type="GO" id="GO:0015627">
    <property type="term" value="C:type II protein secretion system complex"/>
    <property type="evidence" value="ECO:0007669"/>
    <property type="project" value="InterPro"/>
</dbReference>
<dbReference type="Proteomes" id="UP000276254">
    <property type="component" value="Chromosome"/>
</dbReference>
<reference evidence="11 12" key="1">
    <citation type="submission" date="2018-09" db="EMBL/GenBank/DDBJ databases">
        <title>Sphingomonas peninsula sp. nov., isolated from fildes peninsula, Antarctic soil.</title>
        <authorList>
            <person name="Yingchao G."/>
        </authorList>
    </citation>
    <scope>NUCLEOTIDE SEQUENCE [LARGE SCALE GENOMIC DNA]</scope>
    <source>
        <strain evidence="11 12">YZ-8</strain>
    </source>
</reference>
<evidence type="ECO:0000256" key="8">
    <source>
        <dbReference type="ARBA" id="ARBA00022989"/>
    </source>
</evidence>
<evidence type="ECO:0000313" key="11">
    <source>
        <dbReference type="EMBL" id="AYJ85676.1"/>
    </source>
</evidence>
<keyword evidence="9 10" id="KW-0472">Membrane</keyword>
<comment type="similarity">
    <text evidence="2">Belongs to the GSP J family.</text>
</comment>
<evidence type="ECO:0000256" key="2">
    <source>
        <dbReference type="ARBA" id="ARBA00011084"/>
    </source>
</evidence>
<dbReference type="InterPro" id="IPR051621">
    <property type="entry name" value="T2SS_protein_J"/>
</dbReference>
<keyword evidence="12" id="KW-1185">Reference proteome</keyword>
<dbReference type="PANTHER" id="PTHR39583:SF2">
    <property type="entry name" value="TYPE II SECRETION SYSTEM PROTEIN J"/>
    <property type="match status" value="1"/>
</dbReference>
<keyword evidence="8 10" id="KW-1133">Transmembrane helix</keyword>
<dbReference type="InterPro" id="IPR045584">
    <property type="entry name" value="Pilin-like"/>
</dbReference>
<evidence type="ECO:0000256" key="3">
    <source>
        <dbReference type="ARBA" id="ARBA00021539"/>
    </source>
</evidence>
<dbReference type="InterPro" id="IPR012902">
    <property type="entry name" value="N_methyl_site"/>
</dbReference>
<dbReference type="SUPFAM" id="SSF54523">
    <property type="entry name" value="Pili subunits"/>
    <property type="match status" value="1"/>
</dbReference>
<keyword evidence="4" id="KW-1003">Cell membrane</keyword>
<name>A0A494TIN6_SPHPE</name>
<dbReference type="PANTHER" id="PTHR39583">
    <property type="entry name" value="TYPE II SECRETION SYSTEM PROTEIN J-RELATED"/>
    <property type="match status" value="1"/>
</dbReference>
<evidence type="ECO:0000256" key="1">
    <source>
        <dbReference type="ARBA" id="ARBA00004377"/>
    </source>
</evidence>
<dbReference type="NCBIfam" id="TIGR02532">
    <property type="entry name" value="IV_pilin_GFxxxE"/>
    <property type="match status" value="1"/>
</dbReference>
<dbReference type="GO" id="GO:0015628">
    <property type="term" value="P:protein secretion by the type II secretion system"/>
    <property type="evidence" value="ECO:0007669"/>
    <property type="project" value="InterPro"/>
</dbReference>
<dbReference type="NCBIfam" id="TIGR01711">
    <property type="entry name" value="gspJ"/>
    <property type="match status" value="1"/>
</dbReference>
<evidence type="ECO:0000256" key="7">
    <source>
        <dbReference type="ARBA" id="ARBA00022692"/>
    </source>
</evidence>
<evidence type="ECO:0000256" key="10">
    <source>
        <dbReference type="SAM" id="Phobius"/>
    </source>
</evidence>
<dbReference type="GO" id="GO:0005886">
    <property type="term" value="C:plasma membrane"/>
    <property type="evidence" value="ECO:0007669"/>
    <property type="project" value="UniProtKB-SubCell"/>
</dbReference>
<evidence type="ECO:0000256" key="6">
    <source>
        <dbReference type="ARBA" id="ARBA00022519"/>
    </source>
</evidence>
<dbReference type="KEGG" id="spha:D3Y57_06460"/>
<keyword evidence="6" id="KW-0997">Cell inner membrane</keyword>